<proteinExistence type="predicted"/>
<name>A0AAE1KE70_PETCI</name>
<feature type="region of interest" description="Disordered" evidence="1">
    <location>
        <begin position="101"/>
        <end position="136"/>
    </location>
</feature>
<organism evidence="3 4">
    <name type="scientific">Petrolisthes cinctipes</name>
    <name type="common">Flat porcelain crab</name>
    <dbReference type="NCBI Taxonomy" id="88211"/>
    <lineage>
        <taxon>Eukaryota</taxon>
        <taxon>Metazoa</taxon>
        <taxon>Ecdysozoa</taxon>
        <taxon>Arthropoda</taxon>
        <taxon>Crustacea</taxon>
        <taxon>Multicrustacea</taxon>
        <taxon>Malacostraca</taxon>
        <taxon>Eumalacostraca</taxon>
        <taxon>Eucarida</taxon>
        <taxon>Decapoda</taxon>
        <taxon>Pleocyemata</taxon>
        <taxon>Anomura</taxon>
        <taxon>Galatheoidea</taxon>
        <taxon>Porcellanidae</taxon>
        <taxon>Petrolisthes</taxon>
    </lineage>
</organism>
<evidence type="ECO:0000256" key="2">
    <source>
        <dbReference type="SAM" id="Phobius"/>
    </source>
</evidence>
<evidence type="ECO:0000313" key="3">
    <source>
        <dbReference type="EMBL" id="KAK3869560.1"/>
    </source>
</evidence>
<feature type="compositionally biased region" description="Basic and acidic residues" evidence="1">
    <location>
        <begin position="354"/>
        <end position="368"/>
    </location>
</feature>
<feature type="compositionally biased region" description="Basic and acidic residues" evidence="1">
    <location>
        <begin position="120"/>
        <end position="136"/>
    </location>
</feature>
<evidence type="ECO:0000313" key="4">
    <source>
        <dbReference type="Proteomes" id="UP001286313"/>
    </source>
</evidence>
<keyword evidence="4" id="KW-1185">Reference proteome</keyword>
<dbReference type="Proteomes" id="UP001286313">
    <property type="component" value="Unassembled WGS sequence"/>
</dbReference>
<keyword evidence="2" id="KW-0812">Transmembrane</keyword>
<feature type="region of interest" description="Disordered" evidence="1">
    <location>
        <begin position="383"/>
        <end position="403"/>
    </location>
</feature>
<accession>A0AAE1KE70</accession>
<feature type="transmembrane region" description="Helical" evidence="2">
    <location>
        <begin position="624"/>
        <end position="648"/>
    </location>
</feature>
<evidence type="ECO:0000256" key="1">
    <source>
        <dbReference type="SAM" id="MobiDB-lite"/>
    </source>
</evidence>
<gene>
    <name evidence="3" type="ORF">Pcinc_025144</name>
</gene>
<feature type="compositionally biased region" description="Acidic residues" evidence="1">
    <location>
        <begin position="343"/>
        <end position="353"/>
    </location>
</feature>
<dbReference type="AlphaFoldDB" id="A0AAE1KE70"/>
<keyword evidence="2" id="KW-0472">Membrane</keyword>
<protein>
    <submittedName>
        <fullName evidence="3">Uncharacterized protein</fullName>
    </submittedName>
</protein>
<feature type="region of interest" description="Disordered" evidence="1">
    <location>
        <begin position="152"/>
        <end position="181"/>
    </location>
</feature>
<keyword evidence="2" id="KW-1133">Transmembrane helix</keyword>
<dbReference type="EMBL" id="JAWQEG010002819">
    <property type="protein sequence ID" value="KAK3869560.1"/>
    <property type="molecule type" value="Genomic_DNA"/>
</dbReference>
<reference evidence="3" key="1">
    <citation type="submission" date="2023-10" db="EMBL/GenBank/DDBJ databases">
        <title>Genome assemblies of two species of porcelain crab, Petrolisthes cinctipes and Petrolisthes manimaculis (Anomura: Porcellanidae).</title>
        <authorList>
            <person name="Angst P."/>
        </authorList>
    </citation>
    <scope>NUCLEOTIDE SEQUENCE</scope>
    <source>
        <strain evidence="3">PB745_01</strain>
        <tissue evidence="3">Gill</tissue>
    </source>
</reference>
<feature type="compositionally biased region" description="Acidic residues" evidence="1">
    <location>
        <begin position="152"/>
        <end position="178"/>
    </location>
</feature>
<sequence>MLAVTRVDEMTLPGGPLTVMEEDVVSRLRHIQRTLQECSRKVNRVDLALQARNPRLQIGNDGKHQSYVDSTSVGADNGEDTEGENVGILKENSKITRTEYPKEDIEEEDTEGVNSGALKENSKITRTEYPKDDTEETRTGITMDTLAIGIIDFDDTITGDDDDDDDEEEEEEEKEEDATPCTYPEIVSLEEGDDAGCVGQRVEGKEQQGTSTTLLLQYVSDEEDEGESEESIDKQRPPLLRHARVEIENTDYAETITIEPFASDPLNNDKHIMSTDLMSHTCSNSQLNFSDNNVDKQTLLEQDETKQEAALEFFDAEKCITGSWKESEILVSGNESSDKGDTEAEDMEEEDMSDEQRRSTYGKHSDPKHNLRRVFEEQDIPLENTPEIPHTHPDQRQISPRRVKRMDSSVYSWPSLMSQDSTNFEKETDPQIIYSGMGKVLGLLRHEARHLTESESSRTFVKRSISKEGAQLPIQPSVQKDKGQGNVQWSHESEEEDFCFLPDLSHPHQVKNMRLSDKKGMYRASSLKRLLLAGWKESMEDDDDEGVVAERSKVWDDTTAERRVPVCDYCKVNKHSNSRREHLDTHQYQKMDQEKMSQQAVSQQELNQQSLNWQRLSQDIRSSLASVVIVFLLLCLLLFLSCCLMLVVPVVTVSVKTYGGSPAF</sequence>
<feature type="region of interest" description="Disordered" evidence="1">
    <location>
        <begin position="330"/>
        <end position="368"/>
    </location>
</feature>
<comment type="caution">
    <text evidence="3">The sequence shown here is derived from an EMBL/GenBank/DDBJ whole genome shotgun (WGS) entry which is preliminary data.</text>
</comment>